<evidence type="ECO:0000256" key="7">
    <source>
        <dbReference type="ARBA" id="ARBA00026055"/>
    </source>
</evidence>
<dbReference type="AlphaFoldDB" id="A0ABC8V0L2"/>
<reference evidence="9 10" key="1">
    <citation type="submission" date="2024-02" db="EMBL/GenBank/DDBJ databases">
        <authorList>
            <person name="Vignale AGUSTIN F."/>
            <person name="Sosa J E."/>
            <person name="Modenutti C."/>
        </authorList>
    </citation>
    <scope>NUCLEOTIDE SEQUENCE [LARGE SCALE GENOMIC DNA]</scope>
</reference>
<protein>
    <recommendedName>
        <fullName evidence="8">CAP-Gly domain-containing protein</fullName>
    </recommendedName>
</protein>
<dbReference type="InterPro" id="IPR000938">
    <property type="entry name" value="CAP-Gly_domain"/>
</dbReference>
<accession>A0ABC8V0L2</accession>
<dbReference type="Pfam" id="PF01302">
    <property type="entry name" value="CAP_GLY"/>
    <property type="match status" value="1"/>
</dbReference>
<evidence type="ECO:0000313" key="9">
    <source>
        <dbReference type="EMBL" id="CAK9186880.1"/>
    </source>
</evidence>
<keyword evidence="4" id="KW-0433">Leucine-rich repeat</keyword>
<dbReference type="InterPro" id="IPR001611">
    <property type="entry name" value="Leu-rich_rpt"/>
</dbReference>
<name>A0ABC8V0L2_9AQUA</name>
<evidence type="ECO:0000256" key="5">
    <source>
        <dbReference type="ARBA" id="ARBA00022737"/>
    </source>
</evidence>
<keyword evidence="3" id="KW-0963">Cytoplasm</keyword>
<dbReference type="PROSITE" id="PS50245">
    <property type="entry name" value="CAP_GLY_2"/>
    <property type="match status" value="1"/>
</dbReference>
<keyword evidence="10" id="KW-1185">Reference proteome</keyword>
<comment type="subunit">
    <text evidence="7">Supercomplex made of cofactors A to E. Cofactors A and D function by capturing and stabilizing tubulin in a quasi-native conformation. Cofactor E binds to the cofactor D-tubulin complex; interaction with cofactor C then causes the release of tubulin polypeptides that are committed to the native state.</text>
</comment>
<evidence type="ECO:0000256" key="3">
    <source>
        <dbReference type="ARBA" id="ARBA00022490"/>
    </source>
</evidence>
<comment type="caution">
    <text evidence="9">The sequence shown here is derived from an EMBL/GenBank/DDBJ whole genome shotgun (WGS) entry which is preliminary data.</text>
</comment>
<evidence type="ECO:0000256" key="6">
    <source>
        <dbReference type="ARBA" id="ARBA00023186"/>
    </source>
</evidence>
<dbReference type="Proteomes" id="UP001642360">
    <property type="component" value="Unassembled WGS sequence"/>
</dbReference>
<proteinExistence type="inferred from homology"/>
<dbReference type="PROSITE" id="PS51450">
    <property type="entry name" value="LRR"/>
    <property type="match status" value="1"/>
</dbReference>
<comment type="similarity">
    <text evidence="2">Belongs to the TBCE family.</text>
</comment>
<dbReference type="InterPro" id="IPR036859">
    <property type="entry name" value="CAP-Gly_dom_sf"/>
</dbReference>
<comment type="subcellular location">
    <subcellularLocation>
        <location evidence="1">Cytoplasm</location>
    </subcellularLocation>
</comment>
<dbReference type="SMART" id="SM01052">
    <property type="entry name" value="CAP_GLY"/>
    <property type="match status" value="1"/>
</dbReference>
<gene>
    <name evidence="9" type="ORF">ILEXP_LOCUS57383</name>
</gene>
<keyword evidence="5" id="KW-0677">Repeat</keyword>
<evidence type="ECO:0000259" key="8">
    <source>
        <dbReference type="PROSITE" id="PS50245"/>
    </source>
</evidence>
<dbReference type="GO" id="GO:0005737">
    <property type="term" value="C:cytoplasm"/>
    <property type="evidence" value="ECO:0007669"/>
    <property type="project" value="UniProtKB-SubCell"/>
</dbReference>
<feature type="domain" description="CAP-Gly" evidence="8">
    <location>
        <begin position="39"/>
        <end position="82"/>
    </location>
</feature>
<organism evidence="9 10">
    <name type="scientific">Ilex paraguariensis</name>
    <name type="common">yerba mate</name>
    <dbReference type="NCBI Taxonomy" id="185542"/>
    <lineage>
        <taxon>Eukaryota</taxon>
        <taxon>Viridiplantae</taxon>
        <taxon>Streptophyta</taxon>
        <taxon>Embryophyta</taxon>
        <taxon>Tracheophyta</taxon>
        <taxon>Spermatophyta</taxon>
        <taxon>Magnoliopsida</taxon>
        <taxon>eudicotyledons</taxon>
        <taxon>Gunneridae</taxon>
        <taxon>Pentapetalae</taxon>
        <taxon>asterids</taxon>
        <taxon>campanulids</taxon>
        <taxon>Aquifoliales</taxon>
        <taxon>Aquifoliaceae</taxon>
        <taxon>Ilex</taxon>
    </lineage>
</organism>
<dbReference type="FunFam" id="2.30.30.190:FF:000016">
    <property type="entry name" value="Tubulin-folding cofactor E"/>
    <property type="match status" value="1"/>
</dbReference>
<sequence>MQGFSGSETAKSYSVEFRIGQRIHSVGDTRRIGTVKYIGPVEGYSGTWVGIDWDNEDGKHDGSINGVFYFQAKSSKSASFVRPHNLSSGISLLKALEIRYRTTSTKEEEDEMYVLSASNKRVAVQLLGKDKIQDKLSRFEELTSVSLSYLGVSCSGVSGQISMYVPVAIKFGLLLNHKCRADLKELDLTGNLLSDWKSMNHLTARRVEFRIESKRFRVERFENQRSLGLRIMGRSCKAFFDILILGNVEIRNSRGIFYISKKSSNGRLNCLMIPRGSAGWGWIRLGEVILENSMRYRDYNVYLEASRNRAMMETKNGGAFTAKKRELWKSSELREIEGSFWRISKGNP</sequence>
<dbReference type="EMBL" id="CAUOFW020009724">
    <property type="protein sequence ID" value="CAK9186880.1"/>
    <property type="molecule type" value="Genomic_DNA"/>
</dbReference>
<evidence type="ECO:0000256" key="1">
    <source>
        <dbReference type="ARBA" id="ARBA00004496"/>
    </source>
</evidence>
<evidence type="ECO:0000256" key="2">
    <source>
        <dbReference type="ARBA" id="ARBA00006286"/>
    </source>
</evidence>
<evidence type="ECO:0000313" key="10">
    <source>
        <dbReference type="Proteomes" id="UP001642360"/>
    </source>
</evidence>
<keyword evidence="6" id="KW-0143">Chaperone</keyword>
<dbReference type="SUPFAM" id="SSF74924">
    <property type="entry name" value="Cap-Gly domain"/>
    <property type="match status" value="1"/>
</dbReference>
<dbReference type="Gene3D" id="2.30.30.190">
    <property type="entry name" value="CAP Gly-rich-like domain"/>
    <property type="match status" value="1"/>
</dbReference>
<evidence type="ECO:0000256" key="4">
    <source>
        <dbReference type="ARBA" id="ARBA00022614"/>
    </source>
</evidence>
<dbReference type="PROSITE" id="PS00845">
    <property type="entry name" value="CAP_GLY_1"/>
    <property type="match status" value="1"/>
</dbReference>